<accession>A0ABT0LTI4</accession>
<dbReference type="Proteomes" id="UP001167357">
    <property type="component" value="Unassembled WGS sequence"/>
</dbReference>
<evidence type="ECO:0000256" key="1">
    <source>
        <dbReference type="SAM" id="Phobius"/>
    </source>
</evidence>
<protein>
    <submittedName>
        <fullName evidence="2">Uncharacterized protein</fullName>
    </submittedName>
</protein>
<keyword evidence="1" id="KW-0812">Transmembrane</keyword>
<feature type="transmembrane region" description="Helical" evidence="1">
    <location>
        <begin position="64"/>
        <end position="88"/>
    </location>
</feature>
<proteinExistence type="predicted"/>
<keyword evidence="1" id="KW-0472">Membrane</keyword>
<comment type="caution">
    <text evidence="2">The sequence shown here is derived from an EMBL/GenBank/DDBJ whole genome shotgun (WGS) entry which is preliminary data.</text>
</comment>
<reference evidence="2" key="1">
    <citation type="submission" date="2022-04" db="EMBL/GenBank/DDBJ databases">
        <title>Genomic comparison of 19 strains of Xanthomonas nasturtii, a newly emerging watercress pathogen.</title>
        <authorList>
            <person name="Harrison J."/>
            <person name="Greer S."/>
            <person name="Hussain R."/>
            <person name="Lascelles D."/>
            <person name="Roberts M."/>
            <person name="Carter B."/>
            <person name="Bryning A."/>
            <person name="Carroll S."/>
            <person name="Aspin A."/>
            <person name="Cruz L."/>
            <person name="Cruz J."/>
            <person name="Grant M."/>
            <person name="Vicente J."/>
            <person name="Studholme D.J."/>
        </authorList>
    </citation>
    <scope>NUCLEOTIDE SEQUENCE</scope>
    <source>
        <strain evidence="2">10016B</strain>
    </source>
</reference>
<dbReference type="EMBL" id="JAMBED010000028">
    <property type="protein sequence ID" value="MCL1552239.1"/>
    <property type="molecule type" value="Genomic_DNA"/>
</dbReference>
<dbReference type="RefSeq" id="WP_249047166.1">
    <property type="nucleotide sequence ID" value="NZ_CP142084.2"/>
</dbReference>
<evidence type="ECO:0000313" key="2">
    <source>
        <dbReference type="EMBL" id="MCL1552239.1"/>
    </source>
</evidence>
<evidence type="ECO:0000313" key="3">
    <source>
        <dbReference type="Proteomes" id="UP001167357"/>
    </source>
</evidence>
<feature type="transmembrane region" description="Helical" evidence="1">
    <location>
        <begin position="25"/>
        <end position="52"/>
    </location>
</feature>
<gene>
    <name evidence="2" type="ORF">M3O51_13215</name>
</gene>
<organism evidence="2 3">
    <name type="scientific">Xanthomonas nasturtii</name>
    <dbReference type="NCBI Taxonomy" id="1843581"/>
    <lineage>
        <taxon>Bacteria</taxon>
        <taxon>Pseudomonadati</taxon>
        <taxon>Pseudomonadota</taxon>
        <taxon>Gammaproteobacteria</taxon>
        <taxon>Lysobacterales</taxon>
        <taxon>Lysobacteraceae</taxon>
        <taxon>Xanthomonas</taxon>
    </lineage>
</organism>
<name>A0ABT0LTI4_9XANT</name>
<keyword evidence="1" id="KW-1133">Transmembrane helix</keyword>
<sequence length="125" mass="13561">MLAAFVAVLATEALFFAAPRLAGAFLVVGLFVAVFFVAVFFAIFLDAFLATGDDAAFLMEARPAAAFFVALFLTALFFALPFFVAVFFDPSPVSAPFLGVTSCRRWYRRAAQRWPASPPQSSQAM</sequence>
<dbReference type="GeneID" id="97213623"/>
<keyword evidence="3" id="KW-1185">Reference proteome</keyword>